<dbReference type="InterPro" id="IPR052298">
    <property type="entry name" value="ZMYND10"/>
</dbReference>
<gene>
    <name evidence="2" type="ORF">OAUR00152_LOCUS12149</name>
</gene>
<evidence type="ECO:0000313" key="2">
    <source>
        <dbReference type="EMBL" id="CAE2231579.1"/>
    </source>
</evidence>
<feature type="region of interest" description="Disordered" evidence="1">
    <location>
        <begin position="225"/>
        <end position="244"/>
    </location>
</feature>
<dbReference type="PANTHER" id="PTHR13244:SF7">
    <property type="entry name" value="ZINC FINGER MYND DOMAIN-CONTAINING PROTEIN 10"/>
    <property type="match status" value="1"/>
</dbReference>
<evidence type="ECO:0000256" key="1">
    <source>
        <dbReference type="SAM" id="MobiDB-lite"/>
    </source>
</evidence>
<reference evidence="2" key="1">
    <citation type="submission" date="2021-01" db="EMBL/GenBank/DDBJ databases">
        <authorList>
            <person name="Corre E."/>
            <person name="Pelletier E."/>
            <person name="Niang G."/>
            <person name="Scheremetjew M."/>
            <person name="Finn R."/>
            <person name="Kale V."/>
            <person name="Holt S."/>
            <person name="Cochrane G."/>
            <person name="Meng A."/>
            <person name="Brown T."/>
            <person name="Cohen L."/>
        </authorList>
    </citation>
    <scope>NUCLEOTIDE SEQUENCE</scope>
    <source>
        <strain evidence="2">Isolate 1302-5</strain>
    </source>
</reference>
<proteinExistence type="predicted"/>
<dbReference type="EMBL" id="HBKQ01017967">
    <property type="protein sequence ID" value="CAE2231579.1"/>
    <property type="molecule type" value="Transcribed_RNA"/>
</dbReference>
<dbReference type="GO" id="GO:0005737">
    <property type="term" value="C:cytoplasm"/>
    <property type="evidence" value="ECO:0007669"/>
    <property type="project" value="TreeGrafter"/>
</dbReference>
<name>A0A7S4MMF6_9STRA</name>
<feature type="region of interest" description="Disordered" evidence="1">
    <location>
        <begin position="1"/>
        <end position="23"/>
    </location>
</feature>
<protein>
    <submittedName>
        <fullName evidence="2">Uncharacterized protein</fullName>
    </submittedName>
</protein>
<organism evidence="2">
    <name type="scientific">Odontella aurita</name>
    <dbReference type="NCBI Taxonomy" id="265563"/>
    <lineage>
        <taxon>Eukaryota</taxon>
        <taxon>Sar</taxon>
        <taxon>Stramenopiles</taxon>
        <taxon>Ochrophyta</taxon>
        <taxon>Bacillariophyta</taxon>
        <taxon>Mediophyceae</taxon>
        <taxon>Biddulphiophycidae</taxon>
        <taxon>Eupodiscales</taxon>
        <taxon>Odontellaceae</taxon>
        <taxon>Odontella</taxon>
    </lineage>
</organism>
<sequence length="707" mass="77704">MSLVSGGSDDRAPKHAWSQATNRPGLGCSTQIADVSTADGIAPSNQLGLSLVTPYEAESHLIPSLRHFAPSEIGSSDFIGRCCVDLERLAMTAHANAAERGGGNEYVVEGLAAHDKVGTLVKICISMECWRTMVLFPRGGALEDNEDEYVGLAPLVASNSNVLRASFSMHVETTAIGLLNLMLYRREGADELGREDGAPAVALVDYCARQMAALAVPVSQSLMLQRQKEPQSPTSSASELSQRLQSRTPLGELTDANFESEFKTCISTVATARYLCEHFDALPLGAQNRVLDVHDFVLLMVSLIEEPPWTRRRSVTSKSGETYVVWEKIVDDSWRRIPSSDLLIVTKLEAQPWLALYHLLCNDSCRERYGLDSFRKSQLLRVRKYLNETLLDQLPVLADVMRYLDQLALMAVPESTVAPGSREGNRGSSSGAPLLLEQVDSLREDLVPRGVDWDEIARDQFARIWSKITDATDSDLRRISEVYCGPSSASEDGGRGKILDRHRPEEPLSRPLREVQLRLYSLSKEFSAELGPHIASFRLLPADDSTKQSLAVPTQHGLFVRMKLRIVQQCQENGGNTGDLDVIAPFPVLPMVQPVATVSFCGRPSFDVDLSCNTLDLPNPFEGEMEGAEGDAPTEIPSSLPSREWRQLGLLDENKLVLQLGFKRLSRVSPVQVSSECGSKSMTANSTSCACYGLDRAFLSKPVDEHQ</sequence>
<dbReference type="AlphaFoldDB" id="A0A7S4MMF6"/>
<accession>A0A7S4MMF6</accession>
<dbReference type="PANTHER" id="PTHR13244">
    <property type="entry name" value="ZINC FINGER MYND DOMAIN CONTAINING PROTEIN 10"/>
    <property type="match status" value="1"/>
</dbReference>